<evidence type="ECO:0000256" key="7">
    <source>
        <dbReference type="PROSITE-ProRule" id="PRU01091"/>
    </source>
</evidence>
<sequence>MTARILLIEDEAAVGLAIGELLTAHALAFDWAQDGLQGLSLGVRNTYDLIILDLHLPSLSGLEICRKLREQARVTIPILMLTAQSELDGRLEGFEAGADDYLCKPFEARELLARIRALLRRADMRVMPSTLSVGDLTYDLATVQIRRAGKEIHLPDKARQLLLHLMRASPRPVSREALVDHLWGHDASVDAFSALRQHLHHLRAAVDHPFAFPMIRNVPKSQVALLAEDPWREH</sequence>
<dbReference type="PROSITE" id="PS51755">
    <property type="entry name" value="OMPR_PHOB"/>
    <property type="match status" value="1"/>
</dbReference>
<evidence type="ECO:0000313" key="10">
    <source>
        <dbReference type="EMBL" id="RXQ99935.1"/>
    </source>
</evidence>
<feature type="domain" description="OmpR/PhoB-type" evidence="9">
    <location>
        <begin position="128"/>
        <end position="227"/>
    </location>
</feature>
<comment type="caution">
    <text evidence="10">The sequence shown here is derived from an EMBL/GenBank/DDBJ whole genome shotgun (WGS) entry which is preliminary data.</text>
</comment>
<keyword evidence="1 6" id="KW-0597">Phosphoprotein</keyword>
<dbReference type="OrthoDB" id="9802426at2"/>
<dbReference type="InterPro" id="IPR016032">
    <property type="entry name" value="Sig_transdc_resp-reg_C-effctor"/>
</dbReference>
<dbReference type="InterPro" id="IPR001867">
    <property type="entry name" value="OmpR/PhoB-type_DNA-bd"/>
</dbReference>
<evidence type="ECO:0000256" key="5">
    <source>
        <dbReference type="ARBA" id="ARBA00023163"/>
    </source>
</evidence>
<dbReference type="SMART" id="SM00448">
    <property type="entry name" value="REC"/>
    <property type="match status" value="1"/>
</dbReference>
<reference evidence="10 11" key="1">
    <citation type="submission" date="2019-01" db="EMBL/GenBank/DDBJ databases">
        <title>Pseudoxanthomonas composti sp. nov., isolated from compost.</title>
        <authorList>
            <person name="Yang G."/>
        </authorList>
    </citation>
    <scope>NUCLEOTIDE SEQUENCE [LARGE SCALE GENOMIC DNA]</scope>
    <source>
        <strain evidence="10 11">GSS15</strain>
    </source>
</reference>
<keyword evidence="3" id="KW-0805">Transcription regulation</keyword>
<dbReference type="InterPro" id="IPR039420">
    <property type="entry name" value="WalR-like"/>
</dbReference>
<protein>
    <submittedName>
        <fullName evidence="10">Response regulator transcription factor</fullName>
    </submittedName>
</protein>
<dbReference type="Gene3D" id="1.10.10.10">
    <property type="entry name" value="Winged helix-like DNA-binding domain superfamily/Winged helix DNA-binding domain"/>
    <property type="match status" value="1"/>
</dbReference>
<keyword evidence="4 7" id="KW-0238">DNA-binding</keyword>
<dbReference type="InterPro" id="IPR011006">
    <property type="entry name" value="CheY-like_superfamily"/>
</dbReference>
<dbReference type="GO" id="GO:0006355">
    <property type="term" value="P:regulation of DNA-templated transcription"/>
    <property type="evidence" value="ECO:0007669"/>
    <property type="project" value="InterPro"/>
</dbReference>
<dbReference type="GO" id="GO:0005829">
    <property type="term" value="C:cytosol"/>
    <property type="evidence" value="ECO:0007669"/>
    <property type="project" value="TreeGrafter"/>
</dbReference>
<dbReference type="GO" id="GO:0000976">
    <property type="term" value="F:transcription cis-regulatory region binding"/>
    <property type="evidence" value="ECO:0007669"/>
    <property type="project" value="TreeGrafter"/>
</dbReference>
<feature type="modified residue" description="4-aspartylphosphate" evidence="6">
    <location>
        <position position="53"/>
    </location>
</feature>
<gene>
    <name evidence="10" type="ORF">EPA99_17600</name>
</gene>
<evidence type="ECO:0000256" key="3">
    <source>
        <dbReference type="ARBA" id="ARBA00023015"/>
    </source>
</evidence>
<dbReference type="Pfam" id="PF00072">
    <property type="entry name" value="Response_reg"/>
    <property type="match status" value="1"/>
</dbReference>
<dbReference type="AlphaFoldDB" id="A0A4Q1JT82"/>
<dbReference type="PANTHER" id="PTHR48111">
    <property type="entry name" value="REGULATOR OF RPOS"/>
    <property type="match status" value="1"/>
</dbReference>
<name>A0A4Q1JT82_9GAMM</name>
<evidence type="ECO:0000256" key="6">
    <source>
        <dbReference type="PROSITE-ProRule" id="PRU00169"/>
    </source>
</evidence>
<dbReference type="GO" id="GO:0032993">
    <property type="term" value="C:protein-DNA complex"/>
    <property type="evidence" value="ECO:0007669"/>
    <property type="project" value="TreeGrafter"/>
</dbReference>
<keyword evidence="5" id="KW-0804">Transcription</keyword>
<dbReference type="Pfam" id="PF00486">
    <property type="entry name" value="Trans_reg_C"/>
    <property type="match status" value="1"/>
</dbReference>
<dbReference type="GO" id="GO:0000156">
    <property type="term" value="F:phosphorelay response regulator activity"/>
    <property type="evidence" value="ECO:0007669"/>
    <property type="project" value="TreeGrafter"/>
</dbReference>
<dbReference type="SUPFAM" id="SSF46894">
    <property type="entry name" value="C-terminal effector domain of the bipartite response regulators"/>
    <property type="match status" value="1"/>
</dbReference>
<dbReference type="CDD" id="cd00383">
    <property type="entry name" value="trans_reg_C"/>
    <property type="match status" value="1"/>
</dbReference>
<dbReference type="EMBL" id="SAWZ01000013">
    <property type="protein sequence ID" value="RXQ99935.1"/>
    <property type="molecule type" value="Genomic_DNA"/>
</dbReference>
<proteinExistence type="predicted"/>
<dbReference type="SMART" id="SM00862">
    <property type="entry name" value="Trans_reg_C"/>
    <property type="match status" value="1"/>
</dbReference>
<keyword evidence="2" id="KW-0902">Two-component regulatory system</keyword>
<evidence type="ECO:0000256" key="1">
    <source>
        <dbReference type="ARBA" id="ARBA00022553"/>
    </source>
</evidence>
<evidence type="ECO:0000256" key="4">
    <source>
        <dbReference type="ARBA" id="ARBA00023125"/>
    </source>
</evidence>
<evidence type="ECO:0000259" key="8">
    <source>
        <dbReference type="PROSITE" id="PS50110"/>
    </source>
</evidence>
<keyword evidence="11" id="KW-1185">Reference proteome</keyword>
<dbReference type="SUPFAM" id="SSF52172">
    <property type="entry name" value="CheY-like"/>
    <property type="match status" value="1"/>
</dbReference>
<accession>A0A4Q1JT82</accession>
<dbReference type="PROSITE" id="PS50110">
    <property type="entry name" value="RESPONSE_REGULATORY"/>
    <property type="match status" value="1"/>
</dbReference>
<organism evidence="10 11">
    <name type="scientific">Pseudoxanthomonas composti</name>
    <dbReference type="NCBI Taxonomy" id="2137479"/>
    <lineage>
        <taxon>Bacteria</taxon>
        <taxon>Pseudomonadati</taxon>
        <taxon>Pseudomonadota</taxon>
        <taxon>Gammaproteobacteria</taxon>
        <taxon>Lysobacterales</taxon>
        <taxon>Lysobacteraceae</taxon>
        <taxon>Pseudoxanthomonas</taxon>
    </lineage>
</organism>
<evidence type="ECO:0000256" key="2">
    <source>
        <dbReference type="ARBA" id="ARBA00023012"/>
    </source>
</evidence>
<dbReference type="InterPro" id="IPR001789">
    <property type="entry name" value="Sig_transdc_resp-reg_receiver"/>
</dbReference>
<evidence type="ECO:0000313" key="11">
    <source>
        <dbReference type="Proteomes" id="UP000289784"/>
    </source>
</evidence>
<dbReference type="InterPro" id="IPR036388">
    <property type="entry name" value="WH-like_DNA-bd_sf"/>
</dbReference>
<feature type="domain" description="Response regulatory" evidence="8">
    <location>
        <begin position="4"/>
        <end position="119"/>
    </location>
</feature>
<dbReference type="Gene3D" id="3.40.50.2300">
    <property type="match status" value="1"/>
</dbReference>
<evidence type="ECO:0000259" key="9">
    <source>
        <dbReference type="PROSITE" id="PS51755"/>
    </source>
</evidence>
<dbReference type="PANTHER" id="PTHR48111:SF22">
    <property type="entry name" value="REGULATOR OF RPOS"/>
    <property type="match status" value="1"/>
</dbReference>
<dbReference type="Gene3D" id="6.10.250.690">
    <property type="match status" value="1"/>
</dbReference>
<dbReference type="RefSeq" id="WP_129472562.1">
    <property type="nucleotide sequence ID" value="NZ_SAWZ01000013.1"/>
</dbReference>
<feature type="DNA-binding region" description="OmpR/PhoB-type" evidence="7">
    <location>
        <begin position="128"/>
        <end position="227"/>
    </location>
</feature>
<dbReference type="Proteomes" id="UP000289784">
    <property type="component" value="Unassembled WGS sequence"/>
</dbReference>